<keyword evidence="2" id="KW-1185">Reference proteome</keyword>
<proteinExistence type="predicted"/>
<reference evidence="1" key="4">
    <citation type="submission" date="2025-09" db="UniProtKB">
        <authorList>
            <consortium name="Ensembl"/>
        </authorList>
    </citation>
    <scope>IDENTIFICATION</scope>
</reference>
<protein>
    <submittedName>
        <fullName evidence="1">Uncharacterized protein</fullName>
    </submittedName>
</protein>
<dbReference type="HOGENOM" id="CLU_3399283_0_0_1"/>
<dbReference type="Proteomes" id="UP000008144">
    <property type="component" value="Chromosome 7"/>
</dbReference>
<dbReference type="EMBL" id="EAAA01002426">
    <property type="status" value="NOT_ANNOTATED_CDS"/>
    <property type="molecule type" value="Genomic_DNA"/>
</dbReference>
<reference evidence="2" key="1">
    <citation type="journal article" date="2002" name="Science">
        <title>The draft genome of Ciona intestinalis: insights into chordate and vertebrate origins.</title>
        <authorList>
            <person name="Dehal P."/>
            <person name="Satou Y."/>
            <person name="Campbell R.K."/>
            <person name="Chapman J."/>
            <person name="Degnan B."/>
            <person name="De Tomaso A."/>
            <person name="Davidson B."/>
            <person name="Di Gregorio A."/>
            <person name="Gelpke M."/>
            <person name="Goodstein D.M."/>
            <person name="Harafuji N."/>
            <person name="Hastings K.E."/>
            <person name="Ho I."/>
            <person name="Hotta K."/>
            <person name="Huang W."/>
            <person name="Kawashima T."/>
            <person name="Lemaire P."/>
            <person name="Martinez D."/>
            <person name="Meinertzhagen I.A."/>
            <person name="Necula S."/>
            <person name="Nonaka M."/>
            <person name="Putnam N."/>
            <person name="Rash S."/>
            <person name="Saiga H."/>
            <person name="Satake M."/>
            <person name="Terry A."/>
            <person name="Yamada L."/>
            <person name="Wang H.G."/>
            <person name="Awazu S."/>
            <person name="Azumi K."/>
            <person name="Boore J."/>
            <person name="Branno M."/>
            <person name="Chin-Bow S."/>
            <person name="DeSantis R."/>
            <person name="Doyle S."/>
            <person name="Francino P."/>
            <person name="Keys D.N."/>
            <person name="Haga S."/>
            <person name="Hayashi H."/>
            <person name="Hino K."/>
            <person name="Imai K.S."/>
            <person name="Inaba K."/>
            <person name="Kano S."/>
            <person name="Kobayashi K."/>
            <person name="Kobayashi M."/>
            <person name="Lee B.I."/>
            <person name="Makabe K.W."/>
            <person name="Manohar C."/>
            <person name="Matassi G."/>
            <person name="Medina M."/>
            <person name="Mochizuki Y."/>
            <person name="Mount S."/>
            <person name="Morishita T."/>
            <person name="Miura S."/>
            <person name="Nakayama A."/>
            <person name="Nishizaka S."/>
            <person name="Nomoto H."/>
            <person name="Ohta F."/>
            <person name="Oishi K."/>
            <person name="Rigoutsos I."/>
            <person name="Sano M."/>
            <person name="Sasaki A."/>
            <person name="Sasakura Y."/>
            <person name="Shoguchi E."/>
            <person name="Shin-i T."/>
            <person name="Spagnuolo A."/>
            <person name="Stainier D."/>
            <person name="Suzuki M.M."/>
            <person name="Tassy O."/>
            <person name="Takatori N."/>
            <person name="Tokuoka M."/>
            <person name="Yagi K."/>
            <person name="Yoshizaki F."/>
            <person name="Wada S."/>
            <person name="Zhang C."/>
            <person name="Hyatt P.D."/>
            <person name="Larimer F."/>
            <person name="Detter C."/>
            <person name="Doggett N."/>
            <person name="Glavina T."/>
            <person name="Hawkins T."/>
            <person name="Richardson P."/>
            <person name="Lucas S."/>
            <person name="Kohara Y."/>
            <person name="Levine M."/>
            <person name="Satoh N."/>
            <person name="Rokhsar D.S."/>
        </authorList>
    </citation>
    <scope>NUCLEOTIDE SEQUENCE [LARGE SCALE GENOMIC DNA]</scope>
</reference>
<dbReference type="Ensembl" id="ENSCINT00000036892.1">
    <property type="protein sequence ID" value="ENSCINP00000033901.1"/>
    <property type="gene ID" value="ENSCING00000018942.1"/>
</dbReference>
<dbReference type="InParanoid" id="H2XW67"/>
<reference evidence="1" key="3">
    <citation type="submission" date="2025-08" db="UniProtKB">
        <authorList>
            <consortium name="Ensembl"/>
        </authorList>
    </citation>
    <scope>IDENTIFICATION</scope>
</reference>
<evidence type="ECO:0000313" key="2">
    <source>
        <dbReference type="Proteomes" id="UP000008144"/>
    </source>
</evidence>
<dbReference type="AlphaFoldDB" id="H2XW67"/>
<evidence type="ECO:0000313" key="1">
    <source>
        <dbReference type="Ensembl" id="ENSCINP00000033901.1"/>
    </source>
</evidence>
<accession>H2XW67</accession>
<organism evidence="1 2">
    <name type="scientific">Ciona intestinalis</name>
    <name type="common">Transparent sea squirt</name>
    <name type="synonym">Ascidia intestinalis</name>
    <dbReference type="NCBI Taxonomy" id="7719"/>
    <lineage>
        <taxon>Eukaryota</taxon>
        <taxon>Metazoa</taxon>
        <taxon>Chordata</taxon>
        <taxon>Tunicata</taxon>
        <taxon>Ascidiacea</taxon>
        <taxon>Phlebobranchia</taxon>
        <taxon>Cionidae</taxon>
        <taxon>Ciona</taxon>
    </lineage>
</organism>
<sequence>MYHNLSTPISHKWNLRSVYYNHSHPCNAEQF</sequence>
<name>H2XW67_CIOIN</name>
<reference evidence="1" key="2">
    <citation type="journal article" date="2008" name="Genome Biol.">
        <title>Improved genome assembly and evidence-based global gene model set for the chordate Ciona intestinalis: new insight into intron and operon populations.</title>
        <authorList>
            <person name="Satou Y."/>
            <person name="Mineta K."/>
            <person name="Ogasawara M."/>
            <person name="Sasakura Y."/>
            <person name="Shoguchi E."/>
            <person name="Ueno K."/>
            <person name="Yamada L."/>
            <person name="Matsumoto J."/>
            <person name="Wasserscheid J."/>
            <person name="Dewar K."/>
            <person name="Wiley G.B."/>
            <person name="Macmil S.L."/>
            <person name="Roe B.A."/>
            <person name="Zeller R.W."/>
            <person name="Hastings K.E."/>
            <person name="Lemaire P."/>
            <person name="Lindquist E."/>
            <person name="Endo T."/>
            <person name="Hotta K."/>
            <person name="Inaba K."/>
        </authorList>
    </citation>
    <scope>NUCLEOTIDE SEQUENCE [LARGE SCALE GENOMIC DNA]</scope>
    <source>
        <strain evidence="1">wild type</strain>
    </source>
</reference>